<dbReference type="GeneID" id="56239455"/>
<protein>
    <submittedName>
        <fullName evidence="1">Uncharacterized protein</fullName>
    </submittedName>
</protein>
<gene>
    <name evidence="1" type="primary">16.5</name>
</gene>
<organismHost>
    <name type="scientific">Bacillus subtilis</name>
    <dbReference type="NCBI Taxonomy" id="1423"/>
</organismHost>
<proteinExistence type="predicted"/>
<dbReference type="Proteomes" id="UP000000744">
    <property type="component" value="Segment"/>
</dbReference>
<reference evidence="1 2" key="1">
    <citation type="journal article" date="2009" name="Environ. Microbiol.">
        <title>Different responses to Spo0A-mediated suppression of the related Bacillus subtilis phages Nf and phi29.</title>
        <authorList>
            <person name="Castilla-Llorente V."/>
            <person name="Salas M."/>
            <person name="Meijer W.J."/>
        </authorList>
    </citation>
    <scope>NUCLEOTIDE SEQUENCE</scope>
</reference>
<dbReference type="KEGG" id="vg:56239455"/>
<name>B7SSN8_BPNF</name>
<dbReference type="RefSeq" id="YP_009910734.1">
    <property type="nucleotide sequence ID" value="NC_049976.1"/>
</dbReference>
<sequence>MTQQQLQQTLDWLLAHNVIDYIKYNELLLKSLPLL</sequence>
<keyword evidence="2" id="KW-1185">Reference proteome</keyword>
<evidence type="ECO:0000313" key="1">
    <source>
        <dbReference type="EMBL" id="ACH57085.1"/>
    </source>
</evidence>
<organism evidence="1 2">
    <name type="scientific">Bacillus phage Nf</name>
    <name type="common">Bacteriophage Nf</name>
    <dbReference type="NCBI Taxonomy" id="2992639"/>
    <lineage>
        <taxon>Viruses</taxon>
        <taxon>Duplodnaviria</taxon>
        <taxon>Heunggongvirae</taxon>
        <taxon>Uroviricota</taxon>
        <taxon>Caudoviricetes</taxon>
        <taxon>Salasmaviridae</taxon>
        <taxon>Picovirinae</taxon>
        <taxon>Beecentumtrevirus</taxon>
        <taxon>Beecentumtrevirus Nf</taxon>
    </lineage>
</organism>
<evidence type="ECO:0000313" key="2">
    <source>
        <dbReference type="Proteomes" id="UP000000744"/>
    </source>
</evidence>
<dbReference type="EMBL" id="EU622808">
    <property type="protein sequence ID" value="ACH57085.1"/>
    <property type="molecule type" value="Genomic_DNA"/>
</dbReference>
<accession>B7SSN8</accession>